<dbReference type="PROSITE" id="PS51724">
    <property type="entry name" value="SPOR"/>
    <property type="match status" value="1"/>
</dbReference>
<dbReference type="PANTHER" id="PTHR30404">
    <property type="entry name" value="N-ACETYLMURAMOYL-L-ALANINE AMIDASE"/>
    <property type="match status" value="1"/>
</dbReference>
<dbReference type="SMART" id="SM00646">
    <property type="entry name" value="Ami_3"/>
    <property type="match status" value="1"/>
</dbReference>
<gene>
    <name evidence="3" type="primary">cwlC</name>
    <name evidence="3" type="ORF">GCM10007380_17540</name>
</gene>
<proteinExistence type="predicted"/>
<dbReference type="InterPro" id="IPR036680">
    <property type="entry name" value="SPOR-like_sf"/>
</dbReference>
<dbReference type="GO" id="GO:0009253">
    <property type="term" value="P:peptidoglycan catabolic process"/>
    <property type="evidence" value="ECO:0007669"/>
    <property type="project" value="InterPro"/>
</dbReference>
<dbReference type="EMBL" id="BMHB01000001">
    <property type="protein sequence ID" value="GGI13363.1"/>
    <property type="molecule type" value="Genomic_DNA"/>
</dbReference>
<dbReference type="GO" id="GO:0030288">
    <property type="term" value="C:outer membrane-bounded periplasmic space"/>
    <property type="evidence" value="ECO:0007669"/>
    <property type="project" value="TreeGrafter"/>
</dbReference>
<evidence type="ECO:0000256" key="1">
    <source>
        <dbReference type="ARBA" id="ARBA00022801"/>
    </source>
</evidence>
<comment type="caution">
    <text evidence="3">The sequence shown here is derived from an EMBL/GenBank/DDBJ whole genome shotgun (WGS) entry which is preliminary data.</text>
</comment>
<dbReference type="CDD" id="cd02696">
    <property type="entry name" value="MurNAc-LAA"/>
    <property type="match status" value="1"/>
</dbReference>
<dbReference type="GO" id="GO:0008745">
    <property type="term" value="F:N-acetylmuramoyl-L-alanine amidase activity"/>
    <property type="evidence" value="ECO:0007669"/>
    <property type="project" value="InterPro"/>
</dbReference>
<dbReference type="InterPro" id="IPR002508">
    <property type="entry name" value="MurNAc-LAA_cat"/>
</dbReference>
<evidence type="ECO:0000259" key="2">
    <source>
        <dbReference type="PROSITE" id="PS51724"/>
    </source>
</evidence>
<dbReference type="Proteomes" id="UP000626244">
    <property type="component" value="Unassembled WGS sequence"/>
</dbReference>
<sequence length="224" mass="25031">MKITIDPGHGGSDSGATANGLKEKDIVLNVAKKLKSILINDYENVSIQMTRDSDVFVELNKRADLANDWGANYFVSIHVNAGGGHGFESYIYNGNVSSNTINYRTIIHDEIISQVGFYDRGKKEANFAVLRETNMPAILLENLFIDNKEDAYWLKSDENLKRLAIATAEGIAKALKLKKKTSTDTKTGYYQVVTGSFEEKANAEKRVEELKKAGFDSFIEYEEK</sequence>
<dbReference type="AlphaFoldDB" id="A0A8J3AFJ3"/>
<dbReference type="GO" id="GO:0042834">
    <property type="term" value="F:peptidoglycan binding"/>
    <property type="evidence" value="ECO:0007669"/>
    <property type="project" value="InterPro"/>
</dbReference>
<name>A0A8J3AFJ3_9BACI</name>
<keyword evidence="4" id="KW-1185">Reference proteome</keyword>
<feature type="domain" description="SPOR" evidence="2">
    <location>
        <begin position="184"/>
        <end position="224"/>
    </location>
</feature>
<organism evidence="3 4">
    <name type="scientific">Gottfriedia solisilvae</name>
    <dbReference type="NCBI Taxonomy" id="1516104"/>
    <lineage>
        <taxon>Bacteria</taxon>
        <taxon>Bacillati</taxon>
        <taxon>Bacillota</taxon>
        <taxon>Bacilli</taxon>
        <taxon>Bacillales</taxon>
        <taxon>Bacillaceae</taxon>
        <taxon>Gottfriedia</taxon>
    </lineage>
</organism>
<dbReference type="SUPFAM" id="SSF110997">
    <property type="entry name" value="Sporulation related repeat"/>
    <property type="match status" value="1"/>
</dbReference>
<dbReference type="RefSeq" id="WP_087998145.1">
    <property type="nucleotide sequence ID" value="NZ_BMHB01000001.1"/>
</dbReference>
<evidence type="ECO:0000313" key="3">
    <source>
        <dbReference type="EMBL" id="GGI13363.1"/>
    </source>
</evidence>
<dbReference type="Pfam" id="PF01520">
    <property type="entry name" value="Amidase_3"/>
    <property type="match status" value="1"/>
</dbReference>
<dbReference type="Gene3D" id="3.40.630.40">
    <property type="entry name" value="Zn-dependent exopeptidases"/>
    <property type="match status" value="1"/>
</dbReference>
<accession>A0A8J3AFJ3</accession>
<protein>
    <submittedName>
        <fullName evidence="3">Sporulation-specific N-acetylmuramoyl-L-alanine amidase</fullName>
    </submittedName>
</protein>
<keyword evidence="1" id="KW-0378">Hydrolase</keyword>
<reference evidence="4" key="1">
    <citation type="journal article" date="2019" name="Int. J. Syst. Evol. Microbiol.">
        <title>The Global Catalogue of Microorganisms (GCM) 10K type strain sequencing project: providing services to taxonomists for standard genome sequencing and annotation.</title>
        <authorList>
            <consortium name="The Broad Institute Genomics Platform"/>
            <consortium name="The Broad Institute Genome Sequencing Center for Infectious Disease"/>
            <person name="Wu L."/>
            <person name="Ma J."/>
        </authorList>
    </citation>
    <scope>NUCLEOTIDE SEQUENCE [LARGE SCALE GENOMIC DNA]</scope>
    <source>
        <strain evidence="4">CGMCC 1.14993</strain>
    </source>
</reference>
<dbReference type="OrthoDB" id="9763643at2"/>
<dbReference type="InterPro" id="IPR050695">
    <property type="entry name" value="N-acetylmuramoyl_amidase_3"/>
</dbReference>
<evidence type="ECO:0000313" key="4">
    <source>
        <dbReference type="Proteomes" id="UP000626244"/>
    </source>
</evidence>
<dbReference type="InterPro" id="IPR007730">
    <property type="entry name" value="SPOR-like_dom"/>
</dbReference>
<dbReference type="SUPFAM" id="SSF53187">
    <property type="entry name" value="Zn-dependent exopeptidases"/>
    <property type="match status" value="1"/>
</dbReference>
<dbReference type="PANTHER" id="PTHR30404:SF0">
    <property type="entry name" value="N-ACETYLMURAMOYL-L-ALANINE AMIDASE AMIC"/>
    <property type="match status" value="1"/>
</dbReference>